<dbReference type="PANTHER" id="PTHR30097">
    <property type="entry name" value="CATION EFFLUX SYSTEM PROTEIN CUSB"/>
    <property type="match status" value="1"/>
</dbReference>
<dbReference type="Pfam" id="PF25975">
    <property type="entry name" value="CzcB_C"/>
    <property type="match status" value="1"/>
</dbReference>
<feature type="domain" description="CusB-like barrel-sandwich hybrid" evidence="4">
    <location>
        <begin position="186"/>
        <end position="306"/>
    </location>
</feature>
<sequence>MRRTLSYLMVLAIGGGGLTAGYRLGSGRWPILSGVTSPTHAQSAHPEPNGAILYYRDPDGKPAYSASPAKTADGRDFRPVRDSEEPDFRENLAAKSEAEEPTPGERKVLYYRHPMGLPDTSPVPKKDTMGMDYVPVYEGEDDDGRTVKVSLGKLQRTGVRSEPVERRLLARSLRAPGTIQLDERRVAVVSLRAEAFVDKVASVTTGDRVRRGEPLLRLYSPDIAAAAAQYLSVVSQPSGSAPLIAEGARRRLENLAVPADVMAEIERTRKVPLSITWSAPRDGIVLERTAVEGARAAPGDALFRLADLSVVWALVDVAERDLASVVPGQSVTVRPRGYVDRAFTGKVILVYPQINRETRTIRVRVELENPDGILRPDMYVDAEITTGGETPVVAVPTSAVIDSGTRQLVILDKGNGRFEPRPVKLGRRGDGYVEVREGVSEGESVLVAANFLIDAESNLKAALRGLSQGDQPK</sequence>
<dbReference type="Pfam" id="PF25919">
    <property type="entry name" value="BSH_CusB"/>
    <property type="match status" value="1"/>
</dbReference>
<dbReference type="RefSeq" id="WP_283738796.1">
    <property type="nucleotide sequence ID" value="NZ_JASJEV010000001.1"/>
</dbReference>
<evidence type="ECO:0000256" key="2">
    <source>
        <dbReference type="ARBA" id="ARBA00022448"/>
    </source>
</evidence>
<name>A0ABT7ABQ8_9HYPH</name>
<feature type="domain" description="CzcB-like C-terminal circularly permuted SH3-like" evidence="6">
    <location>
        <begin position="393"/>
        <end position="453"/>
    </location>
</feature>
<dbReference type="Pfam" id="PF25954">
    <property type="entry name" value="Beta-barrel_RND_2"/>
    <property type="match status" value="1"/>
</dbReference>
<feature type="domain" description="CusB-like beta-barrel" evidence="5">
    <location>
        <begin position="311"/>
        <end position="386"/>
    </location>
</feature>
<evidence type="ECO:0000259" key="4">
    <source>
        <dbReference type="Pfam" id="PF25919"/>
    </source>
</evidence>
<keyword evidence="8" id="KW-1185">Reference proteome</keyword>
<dbReference type="InterPro" id="IPR058792">
    <property type="entry name" value="Beta-barrel_RND_2"/>
</dbReference>
<evidence type="ECO:0000256" key="3">
    <source>
        <dbReference type="SAM" id="MobiDB-lite"/>
    </source>
</evidence>
<gene>
    <name evidence="7" type="ORF">QNA08_00880</name>
</gene>
<evidence type="ECO:0000313" key="8">
    <source>
        <dbReference type="Proteomes" id="UP001321492"/>
    </source>
</evidence>
<evidence type="ECO:0000313" key="7">
    <source>
        <dbReference type="EMBL" id="MDJ1156798.1"/>
    </source>
</evidence>
<comment type="similarity">
    <text evidence="1">Belongs to the membrane fusion protein (MFP) (TC 8.A.1) family.</text>
</comment>
<dbReference type="Proteomes" id="UP001321492">
    <property type="component" value="Unassembled WGS sequence"/>
</dbReference>
<dbReference type="Gene3D" id="2.40.420.20">
    <property type="match status" value="1"/>
</dbReference>
<keyword evidence="2" id="KW-0813">Transport</keyword>
<evidence type="ECO:0000256" key="1">
    <source>
        <dbReference type="ARBA" id="ARBA00009477"/>
    </source>
</evidence>
<dbReference type="Gene3D" id="2.40.30.170">
    <property type="match status" value="1"/>
</dbReference>
<organism evidence="7 8">
    <name type="scientific">Chelatococcus albus</name>
    <dbReference type="NCBI Taxonomy" id="3047466"/>
    <lineage>
        <taxon>Bacteria</taxon>
        <taxon>Pseudomonadati</taxon>
        <taxon>Pseudomonadota</taxon>
        <taxon>Alphaproteobacteria</taxon>
        <taxon>Hyphomicrobiales</taxon>
        <taxon>Chelatococcaceae</taxon>
        <taxon>Chelatococcus</taxon>
    </lineage>
</organism>
<dbReference type="InterPro" id="IPR058649">
    <property type="entry name" value="CzcB_C"/>
</dbReference>
<reference evidence="7 8" key="1">
    <citation type="submission" date="2023-05" db="EMBL/GenBank/DDBJ databases">
        <title>Chelatococcus sp. nov., a moderately thermophilic bacterium isolated from hot spring microbial mat.</title>
        <authorList>
            <person name="Hu C.-J."/>
            <person name="Li W.-J."/>
        </authorList>
    </citation>
    <scope>NUCLEOTIDE SEQUENCE [LARGE SCALE GENOMIC DNA]</scope>
    <source>
        <strain evidence="7 8">SYSU G07232</strain>
    </source>
</reference>
<dbReference type="PANTHER" id="PTHR30097:SF15">
    <property type="entry name" value="CATION EFFLUX SYSTEM PROTEIN CUSB"/>
    <property type="match status" value="1"/>
</dbReference>
<protein>
    <submittedName>
        <fullName evidence="7">Efflux RND transporter periplasmic adaptor subunit</fullName>
    </submittedName>
</protein>
<evidence type="ECO:0000259" key="5">
    <source>
        <dbReference type="Pfam" id="PF25954"/>
    </source>
</evidence>
<comment type="caution">
    <text evidence="7">The sequence shown here is derived from an EMBL/GenBank/DDBJ whole genome shotgun (WGS) entry which is preliminary data.</text>
</comment>
<dbReference type="EMBL" id="JASJEV010000001">
    <property type="protein sequence ID" value="MDJ1156798.1"/>
    <property type="molecule type" value="Genomic_DNA"/>
</dbReference>
<dbReference type="NCBIfam" id="TIGR01730">
    <property type="entry name" value="RND_mfp"/>
    <property type="match status" value="1"/>
</dbReference>
<proteinExistence type="inferred from homology"/>
<evidence type="ECO:0000259" key="6">
    <source>
        <dbReference type="Pfam" id="PF25975"/>
    </source>
</evidence>
<dbReference type="InterPro" id="IPR058790">
    <property type="entry name" value="BSH_CusB"/>
</dbReference>
<feature type="region of interest" description="Disordered" evidence="3">
    <location>
        <begin position="36"/>
        <end position="105"/>
    </location>
</feature>
<dbReference type="Gene3D" id="2.40.50.100">
    <property type="match status" value="1"/>
</dbReference>
<dbReference type="InterPro" id="IPR051909">
    <property type="entry name" value="MFP_Cation_Efflux"/>
</dbReference>
<accession>A0ABT7ABQ8</accession>
<dbReference type="SUPFAM" id="SSF111369">
    <property type="entry name" value="HlyD-like secretion proteins"/>
    <property type="match status" value="1"/>
</dbReference>
<feature type="compositionally biased region" description="Basic and acidic residues" evidence="3">
    <location>
        <begin position="72"/>
        <end position="105"/>
    </location>
</feature>
<dbReference type="InterPro" id="IPR006143">
    <property type="entry name" value="RND_pump_MFP"/>
</dbReference>